<accession>R7S022</accession>
<dbReference type="SUPFAM" id="SSF51395">
    <property type="entry name" value="FMN-linked oxidoreductases"/>
    <property type="match status" value="1"/>
</dbReference>
<dbReference type="RefSeq" id="XP_007389240.1">
    <property type="nucleotide sequence ID" value="XM_007389178.1"/>
</dbReference>
<dbReference type="Proteomes" id="UP000054196">
    <property type="component" value="Unassembled WGS sequence"/>
</dbReference>
<dbReference type="KEGG" id="psq:PUNSTDRAFT_139464"/>
<dbReference type="FunFam" id="3.20.20.70:FF:000138">
    <property type="entry name" value="NADPH dehydrogenase 1"/>
    <property type="match status" value="1"/>
</dbReference>
<dbReference type="GO" id="GO:0003959">
    <property type="term" value="F:NADPH dehydrogenase activity"/>
    <property type="evidence" value="ECO:0007669"/>
    <property type="project" value="TreeGrafter"/>
</dbReference>
<dbReference type="OrthoDB" id="276546at2759"/>
<dbReference type="GeneID" id="18880325"/>
<feature type="domain" description="NADH:flavin oxidoreductase/NADH oxidase N-terminal" evidence="1">
    <location>
        <begin position="6"/>
        <end position="343"/>
    </location>
</feature>
<dbReference type="InterPro" id="IPR001155">
    <property type="entry name" value="OxRdtase_FMN_N"/>
</dbReference>
<dbReference type="Pfam" id="PF00724">
    <property type="entry name" value="Oxidored_FMN"/>
    <property type="match status" value="1"/>
</dbReference>
<name>R7S022_PUNST</name>
<evidence type="ECO:0000313" key="3">
    <source>
        <dbReference type="Proteomes" id="UP000054196"/>
    </source>
</evidence>
<keyword evidence="3" id="KW-1185">Reference proteome</keyword>
<dbReference type="PANTHER" id="PTHR22893">
    <property type="entry name" value="NADH OXIDOREDUCTASE-RELATED"/>
    <property type="match status" value="1"/>
</dbReference>
<dbReference type="InterPro" id="IPR013785">
    <property type="entry name" value="Aldolase_TIM"/>
</dbReference>
<organism evidence="2 3">
    <name type="scientific">Punctularia strigosozonata (strain HHB-11173)</name>
    <name type="common">White-rot fungus</name>
    <dbReference type="NCBI Taxonomy" id="741275"/>
    <lineage>
        <taxon>Eukaryota</taxon>
        <taxon>Fungi</taxon>
        <taxon>Dikarya</taxon>
        <taxon>Basidiomycota</taxon>
        <taxon>Agaricomycotina</taxon>
        <taxon>Agaricomycetes</taxon>
        <taxon>Corticiales</taxon>
        <taxon>Punctulariaceae</taxon>
        <taxon>Punctularia</taxon>
    </lineage>
</organism>
<proteinExistence type="predicted"/>
<dbReference type="eggNOG" id="KOG0134">
    <property type="taxonomic scope" value="Eukaryota"/>
</dbReference>
<reference evidence="3" key="1">
    <citation type="journal article" date="2012" name="Science">
        <title>The Paleozoic origin of enzymatic lignin decomposition reconstructed from 31 fungal genomes.</title>
        <authorList>
            <person name="Floudas D."/>
            <person name="Binder M."/>
            <person name="Riley R."/>
            <person name="Barry K."/>
            <person name="Blanchette R.A."/>
            <person name="Henrissat B."/>
            <person name="Martinez A.T."/>
            <person name="Otillar R."/>
            <person name="Spatafora J.W."/>
            <person name="Yadav J.S."/>
            <person name="Aerts A."/>
            <person name="Benoit I."/>
            <person name="Boyd A."/>
            <person name="Carlson A."/>
            <person name="Copeland A."/>
            <person name="Coutinho P.M."/>
            <person name="de Vries R.P."/>
            <person name="Ferreira P."/>
            <person name="Findley K."/>
            <person name="Foster B."/>
            <person name="Gaskell J."/>
            <person name="Glotzer D."/>
            <person name="Gorecki P."/>
            <person name="Heitman J."/>
            <person name="Hesse C."/>
            <person name="Hori C."/>
            <person name="Igarashi K."/>
            <person name="Jurgens J.A."/>
            <person name="Kallen N."/>
            <person name="Kersten P."/>
            <person name="Kohler A."/>
            <person name="Kuees U."/>
            <person name="Kumar T.K.A."/>
            <person name="Kuo A."/>
            <person name="LaButti K."/>
            <person name="Larrondo L.F."/>
            <person name="Lindquist E."/>
            <person name="Ling A."/>
            <person name="Lombard V."/>
            <person name="Lucas S."/>
            <person name="Lundell T."/>
            <person name="Martin R."/>
            <person name="McLaughlin D.J."/>
            <person name="Morgenstern I."/>
            <person name="Morin E."/>
            <person name="Murat C."/>
            <person name="Nagy L.G."/>
            <person name="Nolan M."/>
            <person name="Ohm R.A."/>
            <person name="Patyshakuliyeva A."/>
            <person name="Rokas A."/>
            <person name="Ruiz-Duenas F.J."/>
            <person name="Sabat G."/>
            <person name="Salamov A."/>
            <person name="Samejima M."/>
            <person name="Schmutz J."/>
            <person name="Slot J.C."/>
            <person name="St John F."/>
            <person name="Stenlid J."/>
            <person name="Sun H."/>
            <person name="Sun S."/>
            <person name="Syed K."/>
            <person name="Tsang A."/>
            <person name="Wiebenga A."/>
            <person name="Young D."/>
            <person name="Pisabarro A."/>
            <person name="Eastwood D.C."/>
            <person name="Martin F."/>
            <person name="Cullen D."/>
            <person name="Grigoriev I.V."/>
            <person name="Hibbett D.S."/>
        </authorList>
    </citation>
    <scope>NUCLEOTIDE SEQUENCE [LARGE SCALE GENOMIC DNA]</scope>
    <source>
        <strain evidence="3">HHB-11173 SS5</strain>
    </source>
</reference>
<dbReference type="Gene3D" id="3.20.20.70">
    <property type="entry name" value="Aldolase class I"/>
    <property type="match status" value="1"/>
</dbReference>
<dbReference type="InterPro" id="IPR045247">
    <property type="entry name" value="Oye-like"/>
</dbReference>
<protein>
    <submittedName>
        <fullName evidence="2">FMN-linked oxidoreductase</fullName>
    </submittedName>
</protein>
<dbReference type="GO" id="GO:0010181">
    <property type="term" value="F:FMN binding"/>
    <property type="evidence" value="ECO:0007669"/>
    <property type="project" value="InterPro"/>
</dbReference>
<dbReference type="CDD" id="cd02933">
    <property type="entry name" value="OYE_like_FMN"/>
    <property type="match status" value="1"/>
</dbReference>
<gene>
    <name evidence="2" type="ORF">PUNSTDRAFT_139464</name>
</gene>
<evidence type="ECO:0000313" key="2">
    <source>
        <dbReference type="EMBL" id="EIN03583.1"/>
    </source>
</evidence>
<dbReference type="OMA" id="HMIECRS"/>
<dbReference type="PANTHER" id="PTHR22893:SF91">
    <property type="entry name" value="NADPH DEHYDROGENASE 2-RELATED"/>
    <property type="match status" value="1"/>
</dbReference>
<sequence length="368" mass="40606">MQTPRLFQPVNVGSLALQHRIVLAPLTRFRSTPGPERLLMDISADMYEQRSRSPGTLLISEATVVAPQAVGYSHSPGIWNDAQIVQWKKVTSAVHKNGSFIFCQLFAHGRGGDPAVVEAEGPFDYVGPSPIKLSGYERTPRELTLPEIKQYVELFAQAAKNSIAAGFDGVEIHGANGYLIDQFTQTNANQRTDAYGGSIENRSRFALEVVDAVARAIGAEKVGYRVSPWSPFQDMRMPDPIPQFSHLVSALRAAHPNLAYLHVVEPRITGSEDTAPAPDSNQVESNDFLREIWDGLPFISAGGYTRESAIERSEQSGELIAFGRHFIANPGLVERLRRNIPLNKYDRSGFFTVMSPVGYVDQPFASYD</sequence>
<dbReference type="EMBL" id="JH687561">
    <property type="protein sequence ID" value="EIN03583.1"/>
    <property type="molecule type" value="Genomic_DNA"/>
</dbReference>
<evidence type="ECO:0000259" key="1">
    <source>
        <dbReference type="Pfam" id="PF00724"/>
    </source>
</evidence>
<dbReference type="HOGENOM" id="CLU_012153_0_0_1"/>
<dbReference type="AlphaFoldDB" id="R7S022"/>